<keyword evidence="1" id="KW-1133">Transmembrane helix</keyword>
<name>A0A7W6BM15_9SPHN</name>
<keyword evidence="3" id="KW-1185">Reference proteome</keyword>
<evidence type="ECO:0000313" key="2">
    <source>
        <dbReference type="EMBL" id="MBB3926290.1"/>
    </source>
</evidence>
<proteinExistence type="predicted"/>
<feature type="transmembrane region" description="Helical" evidence="1">
    <location>
        <begin position="6"/>
        <end position="28"/>
    </location>
</feature>
<keyword evidence="1" id="KW-0472">Membrane</keyword>
<keyword evidence="1" id="KW-0812">Transmembrane</keyword>
<dbReference type="EMBL" id="JACIDT010000006">
    <property type="protein sequence ID" value="MBB3926290.1"/>
    <property type="molecule type" value="Genomic_DNA"/>
</dbReference>
<accession>A0A7W6BM15</accession>
<comment type="caution">
    <text evidence="2">The sequence shown here is derived from an EMBL/GenBank/DDBJ whole genome shotgun (WGS) entry which is preliminary data.</text>
</comment>
<sequence>MVTILAGLLFSFGLMMATGTIIGMSLAYRGKAMAALRMEHRPARADTVHIRYSPARRPRFVPRHVSGTATPLTTVRAA</sequence>
<dbReference type="RefSeq" id="WP_188071834.1">
    <property type="nucleotide sequence ID" value="NZ_BSPS01000052.1"/>
</dbReference>
<gene>
    <name evidence="2" type="ORF">GGR43_002007</name>
</gene>
<evidence type="ECO:0000313" key="3">
    <source>
        <dbReference type="Proteomes" id="UP000571950"/>
    </source>
</evidence>
<reference evidence="2 3" key="1">
    <citation type="submission" date="2020-08" db="EMBL/GenBank/DDBJ databases">
        <title>Genomic Encyclopedia of Type Strains, Phase IV (KMG-IV): sequencing the most valuable type-strain genomes for metagenomic binning, comparative biology and taxonomic classification.</title>
        <authorList>
            <person name="Goeker M."/>
        </authorList>
    </citation>
    <scope>NUCLEOTIDE SEQUENCE [LARGE SCALE GENOMIC DNA]</scope>
    <source>
        <strain evidence="2 3">DSM 26189</strain>
    </source>
</reference>
<evidence type="ECO:0000256" key="1">
    <source>
        <dbReference type="SAM" id="Phobius"/>
    </source>
</evidence>
<protein>
    <submittedName>
        <fullName evidence="2">Uncharacterized protein</fullName>
    </submittedName>
</protein>
<organism evidence="2 3">
    <name type="scientific">Sphingobium jiangsuense</name>
    <dbReference type="NCBI Taxonomy" id="870476"/>
    <lineage>
        <taxon>Bacteria</taxon>
        <taxon>Pseudomonadati</taxon>
        <taxon>Pseudomonadota</taxon>
        <taxon>Alphaproteobacteria</taxon>
        <taxon>Sphingomonadales</taxon>
        <taxon>Sphingomonadaceae</taxon>
        <taxon>Sphingobium</taxon>
    </lineage>
</organism>
<dbReference type="Proteomes" id="UP000571950">
    <property type="component" value="Unassembled WGS sequence"/>
</dbReference>
<dbReference type="AlphaFoldDB" id="A0A7W6BM15"/>